<proteinExistence type="predicted"/>
<evidence type="ECO:0000313" key="2">
    <source>
        <dbReference type="EMBL" id="MBM6617404.1"/>
    </source>
</evidence>
<protein>
    <submittedName>
        <fullName evidence="2">Beta-lactamase family protein</fullName>
    </submittedName>
</protein>
<dbReference type="Proteomes" id="UP001518925">
    <property type="component" value="Unassembled WGS sequence"/>
</dbReference>
<dbReference type="PANTHER" id="PTHR43283:SF7">
    <property type="entry name" value="BETA-LACTAMASE-RELATED DOMAIN-CONTAINING PROTEIN"/>
    <property type="match status" value="1"/>
</dbReference>
<dbReference type="SUPFAM" id="SSF56601">
    <property type="entry name" value="beta-lactamase/transpeptidase-like"/>
    <property type="match status" value="1"/>
</dbReference>
<dbReference type="RefSeq" id="WP_204202774.1">
    <property type="nucleotide sequence ID" value="NZ_JAFELM010000021.1"/>
</dbReference>
<name>A0ABS2DG00_9BACI</name>
<dbReference type="InterPro" id="IPR012338">
    <property type="entry name" value="Beta-lactam/transpept-like"/>
</dbReference>
<sequence>MKNLIEQFLVKELSCHLQPIYTYVESVRHQISASAAAVYVIQHDKIIGEWYSGFHSLSSEQKVQEDSRFNVYSTRKSYIGLATSIAVYEGKIKEIDDLVLDYLDEERVLLEGTTIRHLVTHTHGLDIKDGKLVRQFSPGEGWDYNNAGLSLLYKIILQTTSRTVNEILQENVFKPLQLQETGWESTEQANLVCDVLEPTNEARLSLDDNSGFERNLYVSARELAHFGYCHLKRGEIGGKQMVPSALFDMTTAVQTPIALQNTPQNGFFWFRNVNNFAQSEIGGNVPKGAYQILGASGCTVLVIPEYEAVAVRMYNKRGNPPGYDYLQDIKQFGNLVSSLLQESNQSTEVK</sequence>
<evidence type="ECO:0000313" key="3">
    <source>
        <dbReference type="Proteomes" id="UP001518925"/>
    </source>
</evidence>
<dbReference type="InterPro" id="IPR050789">
    <property type="entry name" value="Diverse_Enzym_Activities"/>
</dbReference>
<dbReference type="InterPro" id="IPR001466">
    <property type="entry name" value="Beta-lactam-related"/>
</dbReference>
<dbReference type="PANTHER" id="PTHR43283">
    <property type="entry name" value="BETA-LACTAMASE-RELATED"/>
    <property type="match status" value="1"/>
</dbReference>
<dbReference type="EMBL" id="JAFELM010000021">
    <property type="protein sequence ID" value="MBM6617404.1"/>
    <property type="molecule type" value="Genomic_DNA"/>
</dbReference>
<dbReference type="Pfam" id="PF00144">
    <property type="entry name" value="Beta-lactamase"/>
    <property type="match status" value="1"/>
</dbReference>
<evidence type="ECO:0000259" key="1">
    <source>
        <dbReference type="Pfam" id="PF00144"/>
    </source>
</evidence>
<accession>A0ABS2DG00</accession>
<reference evidence="2 3" key="1">
    <citation type="submission" date="2021-02" db="EMBL/GenBank/DDBJ databases">
        <title>Bacillus sp. RD4P76, an endophyte from a halophyte.</title>
        <authorList>
            <person name="Sun J.-Q."/>
        </authorList>
    </citation>
    <scope>NUCLEOTIDE SEQUENCE [LARGE SCALE GENOMIC DNA]</scope>
    <source>
        <strain evidence="2 3">RD4P76</strain>
    </source>
</reference>
<organism evidence="2 3">
    <name type="scientific">Bacillus suaedaesalsae</name>
    <dbReference type="NCBI Taxonomy" id="2810349"/>
    <lineage>
        <taxon>Bacteria</taxon>
        <taxon>Bacillati</taxon>
        <taxon>Bacillota</taxon>
        <taxon>Bacilli</taxon>
        <taxon>Bacillales</taxon>
        <taxon>Bacillaceae</taxon>
        <taxon>Bacillus</taxon>
    </lineage>
</organism>
<feature type="domain" description="Beta-lactamase-related" evidence="1">
    <location>
        <begin position="31"/>
        <end position="322"/>
    </location>
</feature>
<dbReference type="Gene3D" id="3.40.710.10">
    <property type="entry name" value="DD-peptidase/beta-lactamase superfamily"/>
    <property type="match status" value="1"/>
</dbReference>
<comment type="caution">
    <text evidence="2">The sequence shown here is derived from an EMBL/GenBank/DDBJ whole genome shotgun (WGS) entry which is preliminary data.</text>
</comment>
<keyword evidence="3" id="KW-1185">Reference proteome</keyword>
<gene>
    <name evidence="2" type="ORF">JR050_06905</name>
</gene>